<dbReference type="Proteomes" id="UP000295066">
    <property type="component" value="Unassembled WGS sequence"/>
</dbReference>
<dbReference type="AlphaFoldDB" id="A0A4R8M5H0"/>
<feature type="binding site" evidence="6">
    <location>
        <position position="111"/>
    </location>
    <ligand>
        <name>phosphate</name>
        <dbReference type="ChEBI" id="CHEBI:43474"/>
    </ligand>
</feature>
<keyword evidence="9" id="KW-1185">Reference proteome</keyword>
<dbReference type="GO" id="GO:0009116">
    <property type="term" value="P:nucleoside metabolic process"/>
    <property type="evidence" value="ECO:0007669"/>
    <property type="project" value="InterPro"/>
</dbReference>
<dbReference type="NCBIfam" id="NF006054">
    <property type="entry name" value="PRK08202.1"/>
    <property type="match status" value="1"/>
</dbReference>
<keyword evidence="4 5" id="KW-0808">Transferase</keyword>
<evidence type="ECO:0000313" key="8">
    <source>
        <dbReference type="EMBL" id="TDY60550.1"/>
    </source>
</evidence>
<proteinExistence type="inferred from homology"/>
<comment type="pathway">
    <text evidence="1 5">Purine metabolism; purine nucleoside salvage.</text>
</comment>
<dbReference type="UniPathway" id="UPA00606"/>
<accession>A0A4R8M5H0</accession>
<evidence type="ECO:0000256" key="6">
    <source>
        <dbReference type="PIRSR" id="PIRSR000477-2"/>
    </source>
</evidence>
<feature type="binding site" evidence="6">
    <location>
        <position position="59"/>
    </location>
    <ligand>
        <name>phosphate</name>
        <dbReference type="ChEBI" id="CHEBI:43474"/>
    </ligand>
</feature>
<feature type="binding site" evidence="6">
    <location>
        <position position="233"/>
    </location>
    <ligand>
        <name>a purine D-ribonucleoside</name>
        <dbReference type="ChEBI" id="CHEBI:142355"/>
    </ligand>
</feature>
<dbReference type="GO" id="GO:0004731">
    <property type="term" value="F:purine-nucleoside phosphorylase activity"/>
    <property type="evidence" value="ECO:0007669"/>
    <property type="project" value="UniProtKB-EC"/>
</dbReference>
<dbReference type="PIRSF" id="PIRSF000477">
    <property type="entry name" value="PurNPase"/>
    <property type="match status" value="1"/>
</dbReference>
<name>A0A4R8M5H0_9BACT</name>
<evidence type="ECO:0000256" key="3">
    <source>
        <dbReference type="ARBA" id="ARBA00022676"/>
    </source>
</evidence>
<dbReference type="RefSeq" id="WP_166670078.1">
    <property type="nucleotide sequence ID" value="NZ_SORI01000008.1"/>
</dbReference>
<feature type="domain" description="Nucleoside phosphorylase" evidence="7">
    <location>
        <begin position="22"/>
        <end position="266"/>
    </location>
</feature>
<feature type="binding site" evidence="6">
    <location>
        <position position="28"/>
    </location>
    <ligand>
        <name>phosphate</name>
        <dbReference type="ChEBI" id="CHEBI:43474"/>
    </ligand>
</feature>
<comment type="function">
    <text evidence="5">The purine nucleoside phosphorylases catalyze the phosphorolytic breakdown of the N-glycosidic bond in the beta-(deoxy)ribonucleoside molecules, with the formation of the corresponding free purine bases and pentose-1-phosphate.</text>
</comment>
<dbReference type="SUPFAM" id="SSF53167">
    <property type="entry name" value="Purine and uridine phosphorylases"/>
    <property type="match status" value="1"/>
</dbReference>
<comment type="similarity">
    <text evidence="2 5">Belongs to the PNP/MTAP phosphorylase family.</text>
</comment>
<keyword evidence="3 5" id="KW-0328">Glycosyltransferase</keyword>
<evidence type="ECO:0000256" key="5">
    <source>
        <dbReference type="PIRNR" id="PIRNR000477"/>
    </source>
</evidence>
<evidence type="ECO:0000256" key="2">
    <source>
        <dbReference type="ARBA" id="ARBA00006751"/>
    </source>
</evidence>
<dbReference type="NCBIfam" id="TIGR01697">
    <property type="entry name" value="PNPH-PUNA-XAPA"/>
    <property type="match status" value="1"/>
</dbReference>
<evidence type="ECO:0000256" key="4">
    <source>
        <dbReference type="ARBA" id="ARBA00022679"/>
    </source>
</evidence>
<dbReference type="NCBIfam" id="TIGR01700">
    <property type="entry name" value="PNPH"/>
    <property type="match status" value="1"/>
</dbReference>
<dbReference type="InterPro" id="IPR011270">
    <property type="entry name" value="Pur_Nuc_Pase_Ino/Guo-sp"/>
</dbReference>
<dbReference type="InterPro" id="IPR035994">
    <property type="entry name" value="Nucleoside_phosphorylase_sf"/>
</dbReference>
<dbReference type="GO" id="GO:0005737">
    <property type="term" value="C:cytoplasm"/>
    <property type="evidence" value="ECO:0007669"/>
    <property type="project" value="TreeGrafter"/>
</dbReference>
<dbReference type="Gene3D" id="3.40.50.1580">
    <property type="entry name" value="Nucleoside phosphorylase domain"/>
    <property type="match status" value="1"/>
</dbReference>
<dbReference type="CDD" id="cd09009">
    <property type="entry name" value="PNP-EcPNPII_like"/>
    <property type="match status" value="1"/>
</dbReference>
<feature type="binding site" evidence="6">
    <location>
        <position position="191"/>
    </location>
    <ligand>
        <name>a purine D-ribonucleoside</name>
        <dbReference type="ChEBI" id="CHEBI:142355"/>
    </ligand>
</feature>
<protein>
    <recommendedName>
        <fullName evidence="5">Purine nucleoside phosphorylase</fullName>
        <ecNumber evidence="5">2.4.2.1</ecNumber>
    </recommendedName>
    <alternativeName>
        <fullName evidence="5">Inosine-guanosine phosphorylase</fullName>
    </alternativeName>
</protein>
<comment type="caution">
    <text evidence="8">The sequence shown here is derived from an EMBL/GenBank/DDBJ whole genome shotgun (WGS) entry which is preliminary data.</text>
</comment>
<dbReference type="InterPro" id="IPR000845">
    <property type="entry name" value="Nucleoside_phosphorylase_d"/>
</dbReference>
<organism evidence="8 9">
    <name type="scientific">Aminivibrio pyruvatiphilus</name>
    <dbReference type="NCBI Taxonomy" id="1005740"/>
    <lineage>
        <taxon>Bacteria</taxon>
        <taxon>Thermotogati</taxon>
        <taxon>Synergistota</taxon>
        <taxon>Synergistia</taxon>
        <taxon>Synergistales</taxon>
        <taxon>Aminobacteriaceae</taxon>
        <taxon>Aminivibrio</taxon>
    </lineage>
</organism>
<evidence type="ECO:0000313" key="9">
    <source>
        <dbReference type="Proteomes" id="UP000295066"/>
    </source>
</evidence>
<dbReference type="Pfam" id="PF01048">
    <property type="entry name" value="PNP_UDP_1"/>
    <property type="match status" value="1"/>
</dbReference>
<feature type="binding site" evidence="6">
    <location>
        <begin position="79"/>
        <end position="81"/>
    </location>
    <ligand>
        <name>phosphate</name>
        <dbReference type="ChEBI" id="CHEBI:43474"/>
    </ligand>
</feature>
<dbReference type="EMBL" id="SORI01000008">
    <property type="protein sequence ID" value="TDY60550.1"/>
    <property type="molecule type" value="Genomic_DNA"/>
</dbReference>
<feature type="binding site" evidence="6">
    <location>
        <position position="210"/>
    </location>
    <ligand>
        <name>phosphate</name>
        <dbReference type="ChEBI" id="CHEBI:43474"/>
    </ligand>
</feature>
<reference evidence="8 9" key="1">
    <citation type="submission" date="2019-03" db="EMBL/GenBank/DDBJ databases">
        <title>Genomic Encyclopedia of Type Strains, Phase IV (KMG-IV): sequencing the most valuable type-strain genomes for metagenomic binning, comparative biology and taxonomic classification.</title>
        <authorList>
            <person name="Goeker M."/>
        </authorList>
    </citation>
    <scope>NUCLEOTIDE SEQUENCE [LARGE SCALE GENOMIC DNA]</scope>
    <source>
        <strain evidence="8 9">DSM 25964</strain>
    </source>
</reference>
<evidence type="ECO:0000256" key="1">
    <source>
        <dbReference type="ARBA" id="ARBA00005058"/>
    </source>
</evidence>
<evidence type="ECO:0000259" key="7">
    <source>
        <dbReference type="Pfam" id="PF01048"/>
    </source>
</evidence>
<dbReference type="PANTHER" id="PTHR11904:SF9">
    <property type="entry name" value="PURINE NUCLEOSIDE PHOSPHORYLASE-RELATED"/>
    <property type="match status" value="1"/>
</dbReference>
<dbReference type="EC" id="2.4.2.1" evidence="5"/>
<sequence length="271" mass="29326">MQNRVQKALDYVRSRSAGIPEAAVVLGSGLGAFADALEDRTVIPYGDIPGWPASTAPGHAGRLVFGKIAQKYVAVMQGRVHYYEGYSMEDVVFPVRVFASLGVKTYVATNAVGAVDHALSPGDVVLLYDHINWMGANPLRGPDTPEWNPRFPDMTRAYDRKLIEAAERAAEKEGILVRRGVYMAFSGPSFETPAEIRMARLLGATVVGMSTVPEVITANAMGMRVCGISCVANHGAGMTENTLTGKEVLEEMAKASGRLIRLLTRFFGEME</sequence>
<gene>
    <name evidence="8" type="ORF">C8D99_10899</name>
</gene>
<dbReference type="PANTHER" id="PTHR11904">
    <property type="entry name" value="METHYLTHIOADENOSINE/PURINE NUCLEOSIDE PHOSPHORYLASE"/>
    <property type="match status" value="1"/>
</dbReference>
<dbReference type="InterPro" id="IPR011268">
    <property type="entry name" value="Purine_phosphorylase"/>
</dbReference>